<organism evidence="1 2">
    <name type="scientific">Streptomyces sp. 900105245</name>
    <dbReference type="NCBI Taxonomy" id="3154379"/>
    <lineage>
        <taxon>Bacteria</taxon>
        <taxon>Bacillati</taxon>
        <taxon>Actinomycetota</taxon>
        <taxon>Actinomycetes</taxon>
        <taxon>Kitasatosporales</taxon>
        <taxon>Streptomycetaceae</taxon>
        <taxon>Streptomyces</taxon>
    </lineage>
</organism>
<accession>A0ABV1ULJ7</accession>
<comment type="caution">
    <text evidence="1">The sequence shown here is derived from an EMBL/GenBank/DDBJ whole genome shotgun (WGS) entry which is preliminary data.</text>
</comment>
<dbReference type="RefSeq" id="WP_352066419.1">
    <property type="nucleotide sequence ID" value="NZ_JBEPAZ010000149.1"/>
</dbReference>
<sequence>MYETKTLGKKSTKLSITLHSISKGSLNDLDGYKLPAQVKKSDLFYVTMKFQNIGPLAMEPGGIFGLINAYNSDGDELETLSLFGSFAKCEGDTPHSLRAGSSYSDCRVYMAPKGQTLATIKFGHYDANYNRTEIKWKAASS</sequence>
<gene>
    <name evidence="1" type="ORF">ABT272_44840</name>
</gene>
<evidence type="ECO:0000313" key="1">
    <source>
        <dbReference type="EMBL" id="MER6434614.1"/>
    </source>
</evidence>
<proteinExistence type="predicted"/>
<evidence type="ECO:0000313" key="2">
    <source>
        <dbReference type="Proteomes" id="UP001470023"/>
    </source>
</evidence>
<keyword evidence="2" id="KW-1185">Reference proteome</keyword>
<dbReference type="Proteomes" id="UP001470023">
    <property type="component" value="Unassembled WGS sequence"/>
</dbReference>
<protein>
    <submittedName>
        <fullName evidence="1">Uncharacterized protein</fullName>
    </submittedName>
</protein>
<name>A0ABV1ULJ7_9ACTN</name>
<dbReference type="EMBL" id="JBEPAZ010000149">
    <property type="protein sequence ID" value="MER6434614.1"/>
    <property type="molecule type" value="Genomic_DNA"/>
</dbReference>
<reference evidence="1 2" key="1">
    <citation type="submission" date="2024-06" db="EMBL/GenBank/DDBJ databases">
        <title>The Natural Products Discovery Center: Release of the First 8490 Sequenced Strains for Exploring Actinobacteria Biosynthetic Diversity.</title>
        <authorList>
            <person name="Kalkreuter E."/>
            <person name="Kautsar S.A."/>
            <person name="Yang D."/>
            <person name="Bader C.D."/>
            <person name="Teijaro C.N."/>
            <person name="Fluegel L."/>
            <person name="Davis C.M."/>
            <person name="Simpson J.R."/>
            <person name="Lauterbach L."/>
            <person name="Steele A.D."/>
            <person name="Gui C."/>
            <person name="Meng S."/>
            <person name="Li G."/>
            <person name="Viehrig K."/>
            <person name="Ye F."/>
            <person name="Su P."/>
            <person name="Kiefer A.F."/>
            <person name="Nichols A."/>
            <person name="Cepeda A.J."/>
            <person name="Yan W."/>
            <person name="Fan B."/>
            <person name="Jiang Y."/>
            <person name="Adhikari A."/>
            <person name="Zheng C.-J."/>
            <person name="Schuster L."/>
            <person name="Cowan T.M."/>
            <person name="Smanski M.J."/>
            <person name="Chevrette M.G."/>
            <person name="De Carvalho L.P.S."/>
            <person name="Shen B."/>
        </authorList>
    </citation>
    <scope>NUCLEOTIDE SEQUENCE [LARGE SCALE GENOMIC DNA]</scope>
    <source>
        <strain evidence="1 2">NPDC001166</strain>
    </source>
</reference>